<evidence type="ECO:0000256" key="1">
    <source>
        <dbReference type="ARBA" id="ARBA00022741"/>
    </source>
</evidence>
<keyword evidence="2" id="KW-0067">ATP-binding</keyword>
<sequence length="1119" mass="122631">MSDVSNWLTQLGVEKYISAFQDAEVDFEILPELVEEDLKELGLPLGPRRKVWAAIQRLNSGDDVSKPETPVQKAKPTSQVNPPSPVLEAERRHLTVMFVDLVGSTEMAVGTDPEDMREVITGYQNTVAGVVARYEGFVAKFMGDGVLCYFGWPNANEDDAERAVRSGLDIIANVKRSVGPDGVALASRVGIATGVVVVGDLIGSGATQEAAVVGETPNLAARLQGVAQPDQIVLPQETLSLLGNVFTLNPLGSHDLKGIAEPVEAFGVIGENTKQNRFEARQLGALTPIVGRERETELMLERWSKSLSGQGQMVLVSGEAGIGKSRITRAVIDAIAQDDHIRMTYQCSPYHTDSAFYPIIQQLSYAAGFKATDDVEARLDKLEALIGSDAETLGLIAPLLGLDGDGRYGVLGLSPAQQRARTMKTLVRLMKGQAQAKPLLMVFEDLHWVDPTTLEFLDLALEEISGQPILLLTTARPNFEYGFGGHPIVTRFALNRLGRDQIAAIADKLTAGKSLPDEVIDIIASRTDGVPLFVEELTKTILETGVLRVENDRLVLDGPLDTLAIPNTLHDSLMARLDRLQPIKEVAQTAACIGRAFDHHLLANISPLPETELTTALDGLIKAELIYRRGLPPEATYLFKHALVRDAAYESLLKERRRGIHTKILAALENDVDIAPEVLAVHAESSRQIERAIDLWESASKVAIARPAFDESILHLSHAIRLITPQLETGDTTVFERALTLQVQLGMTLLARKGYTADETLAAFEHALTLADRVGETPVRYSILYGLWIGMAARGRLEQAWPRAEELILQAEKSPETAPLMVANRIAGASCWLMGDFPRARHFLDVALTHFDPIEHKDLGARFGQDIGVSLHIFIALNELTLGHSRDARSNADKAELLAETTNHVNTICYALCIRAIFSLADRDYVTVERCVAKLLPITEEHSLNLWFSIALMIKEILVARTGDKSSLQRFISADDMLGATKFKMFIPALRVEFSRALLVMGLTDQAVGLVDRAHTMIIQTGEQWPLSDLHRLRASLAKAGNDLEAVENHLQAALDVACRQGAKMWELRAAIDLASLWRDAGRTEDAIALLRPIYDCMDESDCPEDRAVAQVMIVALTE</sequence>
<dbReference type="Gene3D" id="3.40.50.300">
    <property type="entry name" value="P-loop containing nucleotide triphosphate hydrolases"/>
    <property type="match status" value="1"/>
</dbReference>
<keyword evidence="7" id="KW-1185">Reference proteome</keyword>
<dbReference type="PROSITE" id="PS50125">
    <property type="entry name" value="GUANYLATE_CYCLASE_2"/>
    <property type="match status" value="1"/>
</dbReference>
<dbReference type="Gene3D" id="1.25.40.10">
    <property type="entry name" value="Tetratricopeptide repeat domain"/>
    <property type="match status" value="1"/>
</dbReference>
<dbReference type="SUPFAM" id="SSF47769">
    <property type="entry name" value="SAM/Pointed domain"/>
    <property type="match status" value="1"/>
</dbReference>
<dbReference type="Proteomes" id="UP000478892">
    <property type="component" value="Unassembled WGS sequence"/>
</dbReference>
<dbReference type="RefSeq" id="WP_157024819.1">
    <property type="nucleotide sequence ID" value="NZ_WQLV01000027.1"/>
</dbReference>
<dbReference type="InterPro" id="IPR027417">
    <property type="entry name" value="P-loop_NTPase"/>
</dbReference>
<dbReference type="Pfam" id="PF00211">
    <property type="entry name" value="Guanylate_cyc"/>
    <property type="match status" value="1"/>
</dbReference>
<dbReference type="CDD" id="cd07302">
    <property type="entry name" value="CHD"/>
    <property type="match status" value="1"/>
</dbReference>
<evidence type="ECO:0000259" key="5">
    <source>
        <dbReference type="PROSITE" id="PS50125"/>
    </source>
</evidence>
<gene>
    <name evidence="6" type="ORF">GO984_22680</name>
</gene>
<dbReference type="InterPro" id="IPR001660">
    <property type="entry name" value="SAM"/>
</dbReference>
<comment type="caution">
    <text evidence="6">The sequence shown here is derived from an EMBL/GenBank/DDBJ whole genome shotgun (WGS) entry which is preliminary data.</text>
</comment>
<dbReference type="SUPFAM" id="SSF52540">
    <property type="entry name" value="P-loop containing nucleoside triphosphate hydrolases"/>
    <property type="match status" value="1"/>
</dbReference>
<dbReference type="SMART" id="SM00454">
    <property type="entry name" value="SAM"/>
    <property type="match status" value="1"/>
</dbReference>
<dbReference type="InterPro" id="IPR013761">
    <property type="entry name" value="SAM/pointed_sf"/>
</dbReference>
<dbReference type="InterPro" id="IPR029787">
    <property type="entry name" value="Nucleotide_cyclase"/>
</dbReference>
<dbReference type="GO" id="GO:0009190">
    <property type="term" value="P:cyclic nucleotide biosynthetic process"/>
    <property type="evidence" value="ECO:0007669"/>
    <property type="project" value="InterPro"/>
</dbReference>
<dbReference type="Pfam" id="PF13191">
    <property type="entry name" value="AAA_16"/>
    <property type="match status" value="1"/>
</dbReference>
<dbReference type="GO" id="GO:0035556">
    <property type="term" value="P:intracellular signal transduction"/>
    <property type="evidence" value="ECO:0007669"/>
    <property type="project" value="InterPro"/>
</dbReference>
<dbReference type="InterPro" id="IPR011990">
    <property type="entry name" value="TPR-like_helical_dom_sf"/>
</dbReference>
<dbReference type="AlphaFoldDB" id="A0A6L6WMZ9"/>
<dbReference type="GO" id="GO:0005737">
    <property type="term" value="C:cytoplasm"/>
    <property type="evidence" value="ECO:0007669"/>
    <property type="project" value="TreeGrafter"/>
</dbReference>
<reference evidence="6 7" key="1">
    <citation type="submission" date="2019-12" db="EMBL/GenBank/DDBJ databases">
        <authorList>
            <person name="Zhang Y.-J."/>
        </authorList>
    </citation>
    <scope>NUCLEOTIDE SEQUENCE [LARGE SCALE GENOMIC DNA]</scope>
    <source>
        <strain evidence="6 7">CY05</strain>
    </source>
</reference>
<dbReference type="GO" id="GO:0005524">
    <property type="term" value="F:ATP binding"/>
    <property type="evidence" value="ECO:0007669"/>
    <property type="project" value="UniProtKB-KW"/>
</dbReference>
<dbReference type="SUPFAM" id="SSF55073">
    <property type="entry name" value="Nucleotide cyclase"/>
    <property type="match status" value="1"/>
</dbReference>
<proteinExistence type="predicted"/>
<feature type="region of interest" description="Disordered" evidence="3">
    <location>
        <begin position="63"/>
        <end position="85"/>
    </location>
</feature>
<feature type="domain" description="SAM" evidence="4">
    <location>
        <begin position="1"/>
        <end position="43"/>
    </location>
</feature>
<dbReference type="InterPro" id="IPR001054">
    <property type="entry name" value="A/G_cyclase"/>
</dbReference>
<organism evidence="6 7">
    <name type="scientific">Parasedimentitalea huanghaiensis</name>
    <dbReference type="NCBI Taxonomy" id="2682100"/>
    <lineage>
        <taxon>Bacteria</taxon>
        <taxon>Pseudomonadati</taxon>
        <taxon>Pseudomonadota</taxon>
        <taxon>Alphaproteobacteria</taxon>
        <taxon>Rhodobacterales</taxon>
        <taxon>Paracoccaceae</taxon>
        <taxon>Parasedimentitalea</taxon>
    </lineage>
</organism>
<feature type="domain" description="Guanylate cyclase" evidence="5">
    <location>
        <begin position="95"/>
        <end position="224"/>
    </location>
</feature>
<dbReference type="GO" id="GO:0004016">
    <property type="term" value="F:adenylate cyclase activity"/>
    <property type="evidence" value="ECO:0007669"/>
    <property type="project" value="TreeGrafter"/>
</dbReference>
<evidence type="ECO:0000259" key="4">
    <source>
        <dbReference type="PROSITE" id="PS50105"/>
    </source>
</evidence>
<dbReference type="PROSITE" id="PS50105">
    <property type="entry name" value="SAM_DOMAIN"/>
    <property type="match status" value="1"/>
</dbReference>
<dbReference type="PANTHER" id="PTHR16305:SF28">
    <property type="entry name" value="GUANYLATE CYCLASE DOMAIN-CONTAINING PROTEIN"/>
    <property type="match status" value="1"/>
</dbReference>
<dbReference type="Gene3D" id="3.30.70.1230">
    <property type="entry name" value="Nucleotide cyclase"/>
    <property type="match status" value="1"/>
</dbReference>
<dbReference type="Pfam" id="PF00536">
    <property type="entry name" value="SAM_1"/>
    <property type="match status" value="1"/>
</dbReference>
<evidence type="ECO:0000256" key="2">
    <source>
        <dbReference type="ARBA" id="ARBA00022840"/>
    </source>
</evidence>
<dbReference type="InterPro" id="IPR041664">
    <property type="entry name" value="AAA_16"/>
</dbReference>
<name>A0A6L6WMZ9_9RHOB</name>
<dbReference type="EMBL" id="WQLV01000027">
    <property type="protein sequence ID" value="MVO18618.1"/>
    <property type="molecule type" value="Genomic_DNA"/>
</dbReference>
<evidence type="ECO:0000313" key="7">
    <source>
        <dbReference type="Proteomes" id="UP000478892"/>
    </source>
</evidence>
<keyword evidence="1" id="KW-0547">Nucleotide-binding</keyword>
<evidence type="ECO:0000313" key="6">
    <source>
        <dbReference type="EMBL" id="MVO18618.1"/>
    </source>
</evidence>
<dbReference type="Gene3D" id="1.10.150.50">
    <property type="entry name" value="Transcription Factor, Ets-1"/>
    <property type="match status" value="1"/>
</dbReference>
<accession>A0A6L6WMZ9</accession>
<dbReference type="PANTHER" id="PTHR16305">
    <property type="entry name" value="TESTICULAR SOLUBLE ADENYLYL CYCLASE"/>
    <property type="match status" value="1"/>
</dbReference>
<protein>
    <submittedName>
        <fullName evidence="6">AAA family ATPase</fullName>
    </submittedName>
</protein>
<evidence type="ECO:0000256" key="3">
    <source>
        <dbReference type="SAM" id="MobiDB-lite"/>
    </source>
</evidence>
<dbReference type="SMART" id="SM00044">
    <property type="entry name" value="CYCc"/>
    <property type="match status" value="1"/>
</dbReference>